<dbReference type="NCBIfam" id="TIGR00710">
    <property type="entry name" value="efflux_Bcr_CflA"/>
    <property type="match status" value="1"/>
</dbReference>
<dbReference type="EMBL" id="SMCS01000001">
    <property type="protein sequence ID" value="TCV97644.1"/>
    <property type="molecule type" value="Genomic_DNA"/>
</dbReference>
<dbReference type="PANTHER" id="PTHR23502:SF132">
    <property type="entry name" value="POLYAMINE TRANSPORTER 2-RELATED"/>
    <property type="match status" value="1"/>
</dbReference>
<comment type="caution">
    <text evidence="10">The sequence shown here is derived from an EMBL/GenBank/DDBJ whole genome shotgun (WGS) entry which is preliminary data.</text>
</comment>
<feature type="transmembrane region" description="Helical" evidence="8">
    <location>
        <begin position="307"/>
        <end position="330"/>
    </location>
</feature>
<feature type="transmembrane region" description="Helical" evidence="8">
    <location>
        <begin position="132"/>
        <end position="150"/>
    </location>
</feature>
<feature type="domain" description="Major facilitator superfamily (MFS) profile" evidence="9">
    <location>
        <begin position="5"/>
        <end position="393"/>
    </location>
</feature>
<dbReference type="InterPro" id="IPR011701">
    <property type="entry name" value="MFS"/>
</dbReference>
<evidence type="ECO:0000313" key="11">
    <source>
        <dbReference type="Proteomes" id="UP000295645"/>
    </source>
</evidence>
<keyword evidence="11" id="KW-1185">Reference proteome</keyword>
<dbReference type="RefSeq" id="WP_132141688.1">
    <property type="nucleotide sequence ID" value="NZ_SMCS01000001.1"/>
</dbReference>
<comment type="caution">
    <text evidence="8">Lacks conserved residue(s) required for the propagation of feature annotation.</text>
</comment>
<keyword evidence="6 8" id="KW-1133">Transmembrane helix</keyword>
<sequence length="403" mass="42354">MTSRFMRAAIVLGLLSAIGPFAIDMYLPALPSIGKSLGADVGTVQLSLMVFFMSMGVGQLIYGPLSDMIGRKRPIYIGLSIFALGSIGCAMAPDIHTLIFFRFVQGLGACAGMVIPRAIVRDMHTGTDAARLMSLLMLIFSVSPVLAPLTGSLVIKLASWRGIFWVVTGAAGLGLLMVATVLKETRPAEHRRESGIASAMAGYRTLLGDRHFLGVVFIGAFGIASFFAYLANSSFVLINHYGLTPTQYSLAFSVNAVSFIGASQFTARFGGRYGLKRVVRTAVIGYAVTMVLLAAITASGVDRLGVMMGLLVVGYGFLGLVIPSSAVIALEEHGAIAGTASALMGTLQFGTGALVIAILGRFIDGTSLPMVMGIAACSLISLTFARVTLRTRKPVVETCTATD</sequence>
<dbReference type="GO" id="GO:0005886">
    <property type="term" value="C:plasma membrane"/>
    <property type="evidence" value="ECO:0007669"/>
    <property type="project" value="UniProtKB-SubCell"/>
</dbReference>
<dbReference type="GO" id="GO:0042910">
    <property type="term" value="F:xenobiotic transmembrane transporter activity"/>
    <property type="evidence" value="ECO:0007669"/>
    <property type="project" value="InterPro"/>
</dbReference>
<evidence type="ECO:0000256" key="2">
    <source>
        <dbReference type="ARBA" id="ARBA00006236"/>
    </source>
</evidence>
<reference evidence="10 11" key="1">
    <citation type="submission" date="2019-03" db="EMBL/GenBank/DDBJ databases">
        <title>Above-ground endophytic microbial communities from plants in different locations in the United States.</title>
        <authorList>
            <person name="Frank C."/>
        </authorList>
    </citation>
    <scope>NUCLEOTIDE SEQUENCE [LARGE SCALE GENOMIC DNA]</scope>
    <source>
        <strain evidence="10 11">LP_13_YM</strain>
    </source>
</reference>
<feature type="transmembrane region" description="Helical" evidence="8">
    <location>
        <begin position="46"/>
        <end position="63"/>
    </location>
</feature>
<evidence type="ECO:0000256" key="3">
    <source>
        <dbReference type="ARBA" id="ARBA00022448"/>
    </source>
</evidence>
<keyword evidence="4" id="KW-1003">Cell membrane</keyword>
<name>A0A4R3Z1B8_9GAMM</name>
<evidence type="ECO:0000256" key="4">
    <source>
        <dbReference type="ARBA" id="ARBA00022475"/>
    </source>
</evidence>
<evidence type="ECO:0000259" key="9">
    <source>
        <dbReference type="PROSITE" id="PS50850"/>
    </source>
</evidence>
<evidence type="ECO:0000256" key="7">
    <source>
        <dbReference type="ARBA" id="ARBA00023136"/>
    </source>
</evidence>
<keyword evidence="7 8" id="KW-0472">Membrane</keyword>
<evidence type="ECO:0000256" key="6">
    <source>
        <dbReference type="ARBA" id="ARBA00022989"/>
    </source>
</evidence>
<dbReference type="PANTHER" id="PTHR23502">
    <property type="entry name" value="MAJOR FACILITATOR SUPERFAMILY"/>
    <property type="match status" value="1"/>
</dbReference>
<keyword evidence="3 8" id="KW-0813">Transport</keyword>
<feature type="transmembrane region" description="Helical" evidence="8">
    <location>
        <begin position="283"/>
        <end position="301"/>
    </location>
</feature>
<dbReference type="GO" id="GO:0015385">
    <property type="term" value="F:sodium:proton antiporter activity"/>
    <property type="evidence" value="ECO:0007669"/>
    <property type="project" value="TreeGrafter"/>
</dbReference>
<dbReference type="InterPro" id="IPR036259">
    <property type="entry name" value="MFS_trans_sf"/>
</dbReference>
<evidence type="ECO:0000256" key="8">
    <source>
        <dbReference type="RuleBase" id="RU365088"/>
    </source>
</evidence>
<keyword evidence="8" id="KW-0997">Cell inner membrane</keyword>
<feature type="transmembrane region" description="Helical" evidence="8">
    <location>
        <begin position="99"/>
        <end position="120"/>
    </location>
</feature>
<feature type="transmembrane region" description="Helical" evidence="8">
    <location>
        <begin position="342"/>
        <end position="363"/>
    </location>
</feature>
<gene>
    <name evidence="10" type="ORF">EC912_101661</name>
</gene>
<feature type="transmembrane region" description="Helical" evidence="8">
    <location>
        <begin position="212"/>
        <end position="230"/>
    </location>
</feature>
<feature type="transmembrane region" description="Helical" evidence="8">
    <location>
        <begin position="162"/>
        <end position="182"/>
    </location>
</feature>
<evidence type="ECO:0000256" key="1">
    <source>
        <dbReference type="ARBA" id="ARBA00004651"/>
    </source>
</evidence>
<dbReference type="AlphaFoldDB" id="A0A4R3Z1B8"/>
<comment type="similarity">
    <text evidence="2 8">Belongs to the major facilitator superfamily. Bcr/CmlA family.</text>
</comment>
<dbReference type="InterPro" id="IPR004812">
    <property type="entry name" value="Efflux_drug-R_Bcr/CmlA"/>
</dbReference>
<dbReference type="OrthoDB" id="9814303at2"/>
<feature type="transmembrane region" description="Helical" evidence="8">
    <location>
        <begin position="250"/>
        <end position="271"/>
    </location>
</feature>
<dbReference type="InterPro" id="IPR020846">
    <property type="entry name" value="MFS_dom"/>
</dbReference>
<dbReference type="SUPFAM" id="SSF103473">
    <property type="entry name" value="MFS general substrate transporter"/>
    <property type="match status" value="1"/>
</dbReference>
<feature type="transmembrane region" description="Helical" evidence="8">
    <location>
        <begin position="75"/>
        <end position="93"/>
    </location>
</feature>
<protein>
    <recommendedName>
        <fullName evidence="8">Bcr/CflA family efflux transporter</fullName>
    </recommendedName>
</protein>
<dbReference type="CDD" id="cd17320">
    <property type="entry name" value="MFS_MdfA_MDR_like"/>
    <property type="match status" value="1"/>
</dbReference>
<comment type="subcellular location">
    <subcellularLocation>
        <location evidence="8">Cell inner membrane</location>
        <topology evidence="8">Multi-pass membrane protein</topology>
    </subcellularLocation>
    <subcellularLocation>
        <location evidence="1">Cell membrane</location>
        <topology evidence="1">Multi-pass membrane protein</topology>
    </subcellularLocation>
</comment>
<proteinExistence type="inferred from homology"/>
<dbReference type="Proteomes" id="UP000295645">
    <property type="component" value="Unassembled WGS sequence"/>
</dbReference>
<dbReference type="Pfam" id="PF07690">
    <property type="entry name" value="MFS_1"/>
    <property type="match status" value="1"/>
</dbReference>
<dbReference type="Gene3D" id="1.20.1720.10">
    <property type="entry name" value="Multidrug resistance protein D"/>
    <property type="match status" value="1"/>
</dbReference>
<feature type="transmembrane region" description="Helical" evidence="8">
    <location>
        <begin position="369"/>
        <end position="389"/>
    </location>
</feature>
<dbReference type="PROSITE" id="PS50850">
    <property type="entry name" value="MFS"/>
    <property type="match status" value="1"/>
</dbReference>
<dbReference type="GO" id="GO:1990961">
    <property type="term" value="P:xenobiotic detoxification by transmembrane export across the plasma membrane"/>
    <property type="evidence" value="ECO:0007669"/>
    <property type="project" value="InterPro"/>
</dbReference>
<evidence type="ECO:0000313" key="10">
    <source>
        <dbReference type="EMBL" id="TCV97644.1"/>
    </source>
</evidence>
<keyword evidence="5 8" id="KW-0812">Transmembrane</keyword>
<dbReference type="FunFam" id="1.20.1720.10:FF:000005">
    <property type="entry name" value="Bcr/CflA family efflux transporter"/>
    <property type="match status" value="1"/>
</dbReference>
<evidence type="ECO:0000256" key="5">
    <source>
        <dbReference type="ARBA" id="ARBA00022692"/>
    </source>
</evidence>
<organism evidence="10 11">
    <name type="scientific">Luteibacter rhizovicinus</name>
    <dbReference type="NCBI Taxonomy" id="242606"/>
    <lineage>
        <taxon>Bacteria</taxon>
        <taxon>Pseudomonadati</taxon>
        <taxon>Pseudomonadota</taxon>
        <taxon>Gammaproteobacteria</taxon>
        <taxon>Lysobacterales</taxon>
        <taxon>Rhodanobacteraceae</taxon>
        <taxon>Luteibacter</taxon>
    </lineage>
</organism>
<accession>A0A4R3Z1B8</accession>